<feature type="coiled-coil region" evidence="1">
    <location>
        <begin position="84"/>
        <end position="114"/>
    </location>
</feature>
<accession>W4FE19</accession>
<dbReference type="OrthoDB" id="10292856at2759"/>
<evidence type="ECO:0000313" key="3">
    <source>
        <dbReference type="EMBL" id="ETV64983.1"/>
    </source>
</evidence>
<dbReference type="AlphaFoldDB" id="W4FE19"/>
<dbReference type="EMBL" id="KI913257">
    <property type="protein sequence ID" value="ETV64983.1"/>
    <property type="molecule type" value="Genomic_DNA"/>
</dbReference>
<dbReference type="RefSeq" id="XP_009845533.1">
    <property type="nucleotide sequence ID" value="XM_009847231.1"/>
</dbReference>
<dbReference type="VEuPathDB" id="FungiDB:H257_18212"/>
<evidence type="ECO:0000256" key="1">
    <source>
        <dbReference type="SAM" id="Coils"/>
    </source>
</evidence>
<protein>
    <submittedName>
        <fullName evidence="3">Uncharacterized protein</fullName>
    </submittedName>
</protein>
<sequence length="510" mass="56861">MASNHIVGGHSVYDVAHLQDHLVWIQNLIENLPRTIDITVGDKVDALRRDTNAGMDSVHQRLLNIEAQLTSSGVQQQQMQHQQQQYHQQQLQQVQQQLQQHQQQLQQLHQQQQQPQQCATCRSHDLNFHANNSNPPTNSINQVVNSRNTTNKVASRGVSTTKPGRSVSGRGGGRGKGAAITSATSSGVVSSPEPANVDGGHAASRPKSSAAAASIARRVLPRGAFAQFEWTCGDQHPVPEDWKFPQSTCLAMWELWFHGDLSSQLCPFRHLLGADLTDPNSKRSMYVARRVIKVLIDLAISKGVAANEDALADHSDLRSVYHQCFETMSQHPTLLSKPLDVDKWSTCSYMTVYDALQKGRRTNLHELTFTWADGTLHLTPEGYRLPATNCSAMWQMWFRGDAAAGIGPFRYLKESDVDNRQDLYRARKAMNMLVEVAIEQGVVTSQDDLMALSDEELETAFELAFDDYTLQTHGDDKGPTPQDMSVRRLYESLQKRKRLVDDGGGSSVFL</sequence>
<dbReference type="GeneID" id="20820208"/>
<organism evidence="3">
    <name type="scientific">Aphanomyces astaci</name>
    <name type="common">Crayfish plague agent</name>
    <dbReference type="NCBI Taxonomy" id="112090"/>
    <lineage>
        <taxon>Eukaryota</taxon>
        <taxon>Sar</taxon>
        <taxon>Stramenopiles</taxon>
        <taxon>Oomycota</taxon>
        <taxon>Saprolegniomycetes</taxon>
        <taxon>Saprolegniales</taxon>
        <taxon>Verrucalvaceae</taxon>
        <taxon>Aphanomyces</taxon>
    </lineage>
</organism>
<evidence type="ECO:0000256" key="2">
    <source>
        <dbReference type="SAM" id="MobiDB-lite"/>
    </source>
</evidence>
<feature type="region of interest" description="Disordered" evidence="2">
    <location>
        <begin position="150"/>
        <end position="206"/>
    </location>
</feature>
<proteinExistence type="predicted"/>
<reference evidence="3" key="1">
    <citation type="submission" date="2013-12" db="EMBL/GenBank/DDBJ databases">
        <title>The Genome Sequence of Aphanomyces astaci APO3.</title>
        <authorList>
            <consortium name="The Broad Institute Genomics Platform"/>
            <person name="Russ C."/>
            <person name="Tyler B."/>
            <person name="van West P."/>
            <person name="Dieguez-Uribeondo J."/>
            <person name="Young S.K."/>
            <person name="Zeng Q."/>
            <person name="Gargeya S."/>
            <person name="Fitzgerald M."/>
            <person name="Abouelleil A."/>
            <person name="Alvarado L."/>
            <person name="Chapman S.B."/>
            <person name="Gainer-Dewar J."/>
            <person name="Goldberg J."/>
            <person name="Griggs A."/>
            <person name="Gujja S."/>
            <person name="Hansen M."/>
            <person name="Howarth C."/>
            <person name="Imamovic A."/>
            <person name="Ireland A."/>
            <person name="Larimer J."/>
            <person name="McCowan C."/>
            <person name="Murphy C."/>
            <person name="Pearson M."/>
            <person name="Poon T.W."/>
            <person name="Priest M."/>
            <person name="Roberts A."/>
            <person name="Saif S."/>
            <person name="Shea T."/>
            <person name="Sykes S."/>
            <person name="Wortman J."/>
            <person name="Nusbaum C."/>
            <person name="Birren B."/>
        </authorList>
    </citation>
    <scope>NUCLEOTIDE SEQUENCE [LARGE SCALE GENOMIC DNA]</scope>
    <source>
        <strain evidence="3">APO3</strain>
    </source>
</reference>
<gene>
    <name evidence="3" type="ORF">H257_18212</name>
</gene>
<keyword evidence="1" id="KW-0175">Coiled coil</keyword>
<name>W4FE19_APHAT</name>
<feature type="compositionally biased region" description="Polar residues" evidence="2">
    <location>
        <begin position="150"/>
        <end position="163"/>
    </location>
</feature>